<feature type="domain" description="PH" evidence="3">
    <location>
        <begin position="213"/>
        <end position="311"/>
    </location>
</feature>
<keyword evidence="1" id="KW-0597">Phosphoprotein</keyword>
<evidence type="ECO:0000313" key="4">
    <source>
        <dbReference type="EMBL" id="TMW68062.1"/>
    </source>
</evidence>
<evidence type="ECO:0000313" key="5">
    <source>
        <dbReference type="Proteomes" id="UP000794436"/>
    </source>
</evidence>
<feature type="compositionally biased region" description="Basic and acidic residues" evidence="2">
    <location>
        <begin position="14"/>
        <end position="29"/>
    </location>
</feature>
<evidence type="ECO:0000259" key="3">
    <source>
        <dbReference type="PROSITE" id="PS50003"/>
    </source>
</evidence>
<dbReference type="CDD" id="cd00821">
    <property type="entry name" value="PH"/>
    <property type="match status" value="1"/>
</dbReference>
<dbReference type="OrthoDB" id="2157866at2759"/>
<gene>
    <name evidence="4" type="ORF">Poli38472_007734</name>
</gene>
<dbReference type="GO" id="GO:0005802">
    <property type="term" value="C:trans-Golgi network"/>
    <property type="evidence" value="ECO:0007669"/>
    <property type="project" value="TreeGrafter"/>
</dbReference>
<dbReference type="GO" id="GO:0005829">
    <property type="term" value="C:cytosol"/>
    <property type="evidence" value="ECO:0007669"/>
    <property type="project" value="GOC"/>
</dbReference>
<dbReference type="GO" id="GO:0005769">
    <property type="term" value="C:early endosome"/>
    <property type="evidence" value="ECO:0007669"/>
    <property type="project" value="TreeGrafter"/>
</dbReference>
<dbReference type="Pfam" id="PF00169">
    <property type="entry name" value="PH"/>
    <property type="match status" value="2"/>
</dbReference>
<evidence type="ECO:0000256" key="2">
    <source>
        <dbReference type="SAM" id="MobiDB-lite"/>
    </source>
</evidence>
<dbReference type="GO" id="GO:0007032">
    <property type="term" value="P:endosome organization"/>
    <property type="evidence" value="ECO:0007669"/>
    <property type="project" value="TreeGrafter"/>
</dbReference>
<dbReference type="GO" id="GO:0042147">
    <property type="term" value="P:retrograde transport, endosome to Golgi"/>
    <property type="evidence" value="ECO:0007669"/>
    <property type="project" value="TreeGrafter"/>
</dbReference>
<dbReference type="PANTHER" id="PTHR22902:SF27">
    <property type="entry name" value="PLECKSTRIN HOMOLOGY DOMAIN-CONTAINING FAMILY A MEMBER 3"/>
    <property type="match status" value="1"/>
</dbReference>
<proteinExistence type="predicted"/>
<dbReference type="SUPFAM" id="SSF50729">
    <property type="entry name" value="PH domain-like"/>
    <property type="match status" value="2"/>
</dbReference>
<accession>A0A8K1CQQ4</accession>
<dbReference type="InterPro" id="IPR001849">
    <property type="entry name" value="PH_domain"/>
</dbReference>
<dbReference type="GO" id="GO:0055037">
    <property type="term" value="C:recycling endosome"/>
    <property type="evidence" value="ECO:0007669"/>
    <property type="project" value="TreeGrafter"/>
</dbReference>
<dbReference type="PROSITE" id="PS50003">
    <property type="entry name" value="PH_DOMAIN"/>
    <property type="match status" value="2"/>
</dbReference>
<dbReference type="InterPro" id="IPR045188">
    <property type="entry name" value="Boi1/Boi2-like"/>
</dbReference>
<dbReference type="EMBL" id="SPLM01000003">
    <property type="protein sequence ID" value="TMW68062.1"/>
    <property type="molecule type" value="Genomic_DNA"/>
</dbReference>
<dbReference type="InterPro" id="IPR011993">
    <property type="entry name" value="PH-like_dom_sf"/>
</dbReference>
<reference evidence="4" key="1">
    <citation type="submission" date="2019-03" db="EMBL/GenBank/DDBJ databases">
        <title>Long read genome sequence of the mycoparasitic Pythium oligandrum ATCC 38472 isolated from sugarbeet rhizosphere.</title>
        <authorList>
            <person name="Gaulin E."/>
        </authorList>
    </citation>
    <scope>NUCLEOTIDE SEQUENCE</scope>
    <source>
        <strain evidence="4">ATCC 38472_TT</strain>
    </source>
</reference>
<dbReference type="Gene3D" id="2.30.29.30">
    <property type="entry name" value="Pleckstrin-homology domain (PH domain)/Phosphotyrosine-binding domain (PTB)"/>
    <property type="match status" value="2"/>
</dbReference>
<organism evidence="4 5">
    <name type="scientific">Pythium oligandrum</name>
    <name type="common">Mycoparasitic fungus</name>
    <dbReference type="NCBI Taxonomy" id="41045"/>
    <lineage>
        <taxon>Eukaryota</taxon>
        <taxon>Sar</taxon>
        <taxon>Stramenopiles</taxon>
        <taxon>Oomycota</taxon>
        <taxon>Peronosporomycetes</taxon>
        <taxon>Pythiales</taxon>
        <taxon>Pythiaceae</taxon>
        <taxon>Pythium</taxon>
    </lineage>
</organism>
<name>A0A8K1CQQ4_PYTOL</name>
<evidence type="ECO:0000256" key="1">
    <source>
        <dbReference type="ARBA" id="ARBA00022553"/>
    </source>
</evidence>
<dbReference type="GO" id="GO:0001881">
    <property type="term" value="P:receptor recycling"/>
    <property type="evidence" value="ECO:0007669"/>
    <property type="project" value="TreeGrafter"/>
</dbReference>
<dbReference type="SMART" id="SM00233">
    <property type="entry name" value="PH"/>
    <property type="match status" value="2"/>
</dbReference>
<feature type="compositionally biased region" description="Polar residues" evidence="2">
    <location>
        <begin position="38"/>
        <end position="50"/>
    </location>
</feature>
<keyword evidence="5" id="KW-1185">Reference proteome</keyword>
<comment type="caution">
    <text evidence="4">The sequence shown here is derived from an EMBL/GenBank/DDBJ whole genome shotgun (WGS) entry which is preliminary data.</text>
</comment>
<feature type="domain" description="PH" evidence="3">
    <location>
        <begin position="71"/>
        <end position="178"/>
    </location>
</feature>
<feature type="region of interest" description="Disordered" evidence="2">
    <location>
        <begin position="1"/>
        <end position="50"/>
    </location>
</feature>
<dbReference type="PANTHER" id="PTHR22902">
    <property type="entry name" value="SESQUIPEDALIAN"/>
    <property type="match status" value="1"/>
</dbReference>
<protein>
    <recommendedName>
        <fullName evidence="3">PH domain-containing protein</fullName>
    </recommendedName>
</protein>
<dbReference type="AlphaFoldDB" id="A0A8K1CQQ4"/>
<dbReference type="Proteomes" id="UP000794436">
    <property type="component" value="Unassembled WGS sequence"/>
</dbReference>
<sequence length="321" mass="36708">MTLGAVEFPLPPTRQERAVSDGSKNESRYRGRGRALSSGDSTYSHGSWSSADSSETLRRLRRFESGSVALEDQFCGWLWMRGTKFGRWRHRYFCLNGTVLSYFVTFPSEEFLRQASPDVFHFSDGTTPRGVLRVAHVEETISNIGFKVFGTCGRVIDIRAHRVDERNEWLRALKTPARRKSRSWSAGDAEDLTLSLASFDSDMTCTLDRHSIPVVKSGWMLKQSDVLKRWNKYFFVLQGKMLSYYASDKPYEVPRRRGYVQSVNVSRTSVGSNGFYPDLEVKLDGQLGLRMRLNSEDELEEWRMLLLECSTSPDASLYAIL</sequence>